<evidence type="ECO:0000256" key="1">
    <source>
        <dbReference type="SAM" id="MobiDB-lite"/>
    </source>
</evidence>
<name>A0A6C0HN10_9ZZZZ</name>
<feature type="region of interest" description="Disordered" evidence="1">
    <location>
        <begin position="1"/>
        <end position="32"/>
    </location>
</feature>
<proteinExistence type="predicted"/>
<dbReference type="AlphaFoldDB" id="A0A6C0HN10"/>
<dbReference type="EMBL" id="MN739995">
    <property type="protein sequence ID" value="QHT82088.1"/>
    <property type="molecule type" value="Genomic_DNA"/>
</dbReference>
<feature type="compositionally biased region" description="Low complexity" evidence="1">
    <location>
        <begin position="11"/>
        <end position="21"/>
    </location>
</feature>
<feature type="region of interest" description="Disordered" evidence="1">
    <location>
        <begin position="72"/>
        <end position="103"/>
    </location>
</feature>
<feature type="compositionally biased region" description="Basic and acidic residues" evidence="1">
    <location>
        <begin position="22"/>
        <end position="32"/>
    </location>
</feature>
<accession>A0A6C0HN10</accession>
<organism evidence="2">
    <name type="scientific">viral metagenome</name>
    <dbReference type="NCBI Taxonomy" id="1070528"/>
    <lineage>
        <taxon>unclassified sequences</taxon>
        <taxon>metagenomes</taxon>
        <taxon>organismal metagenomes</taxon>
    </lineage>
</organism>
<evidence type="ECO:0000313" key="2">
    <source>
        <dbReference type="EMBL" id="QHT82088.1"/>
    </source>
</evidence>
<reference evidence="2" key="1">
    <citation type="journal article" date="2020" name="Nature">
        <title>Giant virus diversity and host interactions through global metagenomics.</title>
        <authorList>
            <person name="Schulz F."/>
            <person name="Roux S."/>
            <person name="Paez-Espino D."/>
            <person name="Jungbluth S."/>
            <person name="Walsh D.A."/>
            <person name="Denef V.J."/>
            <person name="McMahon K.D."/>
            <person name="Konstantinidis K.T."/>
            <person name="Eloe-Fadrosh E.A."/>
            <person name="Kyrpides N.C."/>
            <person name="Woyke T."/>
        </authorList>
    </citation>
    <scope>NUCLEOTIDE SEQUENCE</scope>
    <source>
        <strain evidence="2">GVMAG-M-3300023184-160</strain>
    </source>
</reference>
<feature type="compositionally biased region" description="Acidic residues" evidence="1">
    <location>
        <begin position="152"/>
        <end position="177"/>
    </location>
</feature>
<feature type="region of interest" description="Disordered" evidence="1">
    <location>
        <begin position="135"/>
        <end position="177"/>
    </location>
</feature>
<protein>
    <submittedName>
        <fullName evidence="2">Uncharacterized protein</fullName>
    </submittedName>
</protein>
<sequence>MSYVPPHLRKANAPAKATAPAKAEEQWTDVKPRRSKVIEPKKEEFPQLSEVKKEVTFQPPCAVKMDFSKLFKNAGPKPPKRPPMKRGLILLSKTRPKDSMTEEEWNQEEEERLLARQELHFQKITLDLEKRRNQMREYDPSYESEHVITSSSEEDLEEVVEEQEEEEDVVEDELEDE</sequence>
<feature type="compositionally biased region" description="Basic and acidic residues" evidence="1">
    <location>
        <begin position="135"/>
        <end position="146"/>
    </location>
</feature>